<dbReference type="InterPro" id="IPR024775">
    <property type="entry name" value="DinB-like"/>
</dbReference>
<accession>A0AA48HIC3</accession>
<dbReference type="AlphaFoldDB" id="A0AA48HIC3"/>
<protein>
    <recommendedName>
        <fullName evidence="1">DinB-like domain-containing protein</fullName>
    </recommendedName>
</protein>
<dbReference type="Gene3D" id="1.20.120.450">
    <property type="entry name" value="dinb family like domain"/>
    <property type="match status" value="1"/>
</dbReference>
<organism evidence="2 3">
    <name type="scientific">Flagellimonas marinaquae</name>
    <dbReference type="NCBI Taxonomy" id="254955"/>
    <lineage>
        <taxon>Bacteria</taxon>
        <taxon>Pseudomonadati</taxon>
        <taxon>Bacteroidota</taxon>
        <taxon>Flavobacteriia</taxon>
        <taxon>Flavobacteriales</taxon>
        <taxon>Flavobacteriaceae</taxon>
        <taxon>Flagellimonas</taxon>
    </lineage>
</organism>
<dbReference type="SUPFAM" id="SSF109854">
    <property type="entry name" value="DinB/YfiT-like putative metalloenzymes"/>
    <property type="match status" value="1"/>
</dbReference>
<feature type="domain" description="DinB-like" evidence="1">
    <location>
        <begin position="10"/>
        <end position="144"/>
    </location>
</feature>
<dbReference type="Pfam" id="PF12867">
    <property type="entry name" value="DinB_2"/>
    <property type="match status" value="1"/>
</dbReference>
<dbReference type="RefSeq" id="WP_338197129.1">
    <property type="nucleotide sequence ID" value="NZ_AP027268.1"/>
</dbReference>
<dbReference type="Proteomes" id="UP001330184">
    <property type="component" value="Chromosome"/>
</dbReference>
<reference evidence="2 3" key="1">
    <citation type="submission" date="2023-01" db="EMBL/GenBank/DDBJ databases">
        <title>Complete genome sequence of Muricauda aquimarina strain IFOP_LL357.</title>
        <authorList>
            <person name="Gajardo G."/>
            <person name="Ueki S."/>
            <person name="Maruyama F."/>
        </authorList>
    </citation>
    <scope>NUCLEOTIDE SEQUENCE [LARGE SCALE GENOMIC DNA]</scope>
    <source>
        <strain evidence="2 3">IFOP_LL357</strain>
    </source>
</reference>
<sequence length="154" mass="17786">MDKIFDILLKNRTILHTFLQNTPKEDLFKIPEGFNNNIWWNIAHVVVTPQLLLYKLSGLDFSIEEELVNKYKKGTFPEGEPSPTEMEKIMTYLFSTVEQIQQDYERGTFKNFQEYMTTPKVGLNSVEDALQFNVFHEGLHLGSILALKRALASG</sequence>
<evidence type="ECO:0000259" key="1">
    <source>
        <dbReference type="Pfam" id="PF12867"/>
    </source>
</evidence>
<proteinExistence type="predicted"/>
<evidence type="ECO:0000313" key="3">
    <source>
        <dbReference type="Proteomes" id="UP001330184"/>
    </source>
</evidence>
<dbReference type="InterPro" id="IPR034660">
    <property type="entry name" value="DinB/YfiT-like"/>
</dbReference>
<keyword evidence="3" id="KW-1185">Reference proteome</keyword>
<gene>
    <name evidence="2" type="ORF">MACH07_10070</name>
</gene>
<name>A0AA48HIC3_9FLAO</name>
<dbReference type="EMBL" id="AP027268">
    <property type="protein sequence ID" value="BDW92175.1"/>
    <property type="molecule type" value="Genomic_DNA"/>
</dbReference>
<evidence type="ECO:0000313" key="2">
    <source>
        <dbReference type="EMBL" id="BDW92175.1"/>
    </source>
</evidence>